<dbReference type="InParanoid" id="K3X0S1"/>
<sequence>MRQRQNPPAIKQVGFARMQLLVQCDHDWVALTLLAWLLPLDRHPLLAESQTT</sequence>
<reference evidence="1" key="3">
    <citation type="submission" date="2015-02" db="UniProtKB">
        <authorList>
            <consortium name="EnsemblProtists"/>
        </authorList>
    </citation>
    <scope>IDENTIFICATION</scope>
    <source>
        <strain evidence="1">DAOM BR144</strain>
    </source>
</reference>
<evidence type="ECO:0000313" key="1">
    <source>
        <dbReference type="EnsemblProtists" id="PYU1_T010820"/>
    </source>
</evidence>
<protein>
    <submittedName>
        <fullName evidence="1">Uncharacterized protein</fullName>
    </submittedName>
</protein>
<dbReference type="EnsemblProtists" id="PYU1_T010820">
    <property type="protein sequence ID" value="PYU1_T010820"/>
    <property type="gene ID" value="PYU1_G010797"/>
</dbReference>
<reference evidence="2" key="2">
    <citation type="submission" date="2010-04" db="EMBL/GenBank/DDBJ databases">
        <authorList>
            <person name="Buell R."/>
            <person name="Hamilton J."/>
            <person name="Hostetler J."/>
        </authorList>
    </citation>
    <scope>NUCLEOTIDE SEQUENCE [LARGE SCALE GENOMIC DNA]</scope>
    <source>
        <strain evidence="2">DAOM:BR144</strain>
    </source>
</reference>
<evidence type="ECO:0000313" key="2">
    <source>
        <dbReference type="Proteomes" id="UP000019132"/>
    </source>
</evidence>
<accession>K3X0S1</accession>
<organism evidence="1 2">
    <name type="scientific">Globisporangium ultimum (strain ATCC 200006 / CBS 805.95 / DAOM BR144)</name>
    <name type="common">Pythium ultimum</name>
    <dbReference type="NCBI Taxonomy" id="431595"/>
    <lineage>
        <taxon>Eukaryota</taxon>
        <taxon>Sar</taxon>
        <taxon>Stramenopiles</taxon>
        <taxon>Oomycota</taxon>
        <taxon>Peronosporomycetes</taxon>
        <taxon>Pythiales</taxon>
        <taxon>Pythiaceae</taxon>
        <taxon>Globisporangium</taxon>
    </lineage>
</organism>
<dbReference type="VEuPathDB" id="FungiDB:PYU1_G010797"/>
<dbReference type="EMBL" id="GL376592">
    <property type="status" value="NOT_ANNOTATED_CDS"/>
    <property type="molecule type" value="Genomic_DNA"/>
</dbReference>
<dbReference type="Proteomes" id="UP000019132">
    <property type="component" value="Unassembled WGS sequence"/>
</dbReference>
<dbReference type="HOGENOM" id="CLU_3091525_0_0_1"/>
<name>K3X0S1_GLOUD</name>
<keyword evidence="2" id="KW-1185">Reference proteome</keyword>
<proteinExistence type="predicted"/>
<dbReference type="AlphaFoldDB" id="K3X0S1"/>
<reference evidence="2" key="1">
    <citation type="journal article" date="2010" name="Genome Biol.">
        <title>Genome sequence of the necrotrophic plant pathogen Pythium ultimum reveals original pathogenicity mechanisms and effector repertoire.</title>
        <authorList>
            <person name="Levesque C.A."/>
            <person name="Brouwer H."/>
            <person name="Cano L."/>
            <person name="Hamilton J.P."/>
            <person name="Holt C."/>
            <person name="Huitema E."/>
            <person name="Raffaele S."/>
            <person name="Robideau G.P."/>
            <person name="Thines M."/>
            <person name="Win J."/>
            <person name="Zerillo M.M."/>
            <person name="Beakes G.W."/>
            <person name="Boore J.L."/>
            <person name="Busam D."/>
            <person name="Dumas B."/>
            <person name="Ferriera S."/>
            <person name="Fuerstenberg S.I."/>
            <person name="Gachon C.M."/>
            <person name="Gaulin E."/>
            <person name="Govers F."/>
            <person name="Grenville-Briggs L."/>
            <person name="Horner N."/>
            <person name="Hostetler J."/>
            <person name="Jiang R.H."/>
            <person name="Johnson J."/>
            <person name="Krajaejun T."/>
            <person name="Lin H."/>
            <person name="Meijer H.J."/>
            <person name="Moore B."/>
            <person name="Morris P."/>
            <person name="Phuntmart V."/>
            <person name="Puiu D."/>
            <person name="Shetty J."/>
            <person name="Stajich J.E."/>
            <person name="Tripathy S."/>
            <person name="Wawra S."/>
            <person name="van West P."/>
            <person name="Whitty B.R."/>
            <person name="Coutinho P.M."/>
            <person name="Henrissat B."/>
            <person name="Martin F."/>
            <person name="Thomas P.D."/>
            <person name="Tyler B.M."/>
            <person name="De Vries R.P."/>
            <person name="Kamoun S."/>
            <person name="Yandell M."/>
            <person name="Tisserat N."/>
            <person name="Buell C.R."/>
        </authorList>
    </citation>
    <scope>NUCLEOTIDE SEQUENCE</scope>
    <source>
        <strain evidence="2">DAOM:BR144</strain>
    </source>
</reference>